<evidence type="ECO:0000313" key="2">
    <source>
        <dbReference type="EMBL" id="CAG8786710.1"/>
    </source>
</evidence>
<gene>
    <name evidence="2" type="ORF">CPELLU_LOCUS16734</name>
</gene>
<proteinExistence type="predicted"/>
<dbReference type="AlphaFoldDB" id="A0A9N9JNC9"/>
<feature type="region of interest" description="Disordered" evidence="1">
    <location>
        <begin position="38"/>
        <end position="58"/>
    </location>
</feature>
<evidence type="ECO:0000256" key="1">
    <source>
        <dbReference type="SAM" id="MobiDB-lite"/>
    </source>
</evidence>
<organism evidence="2 3">
    <name type="scientific">Cetraspora pellucida</name>
    <dbReference type="NCBI Taxonomy" id="1433469"/>
    <lineage>
        <taxon>Eukaryota</taxon>
        <taxon>Fungi</taxon>
        <taxon>Fungi incertae sedis</taxon>
        <taxon>Mucoromycota</taxon>
        <taxon>Glomeromycotina</taxon>
        <taxon>Glomeromycetes</taxon>
        <taxon>Diversisporales</taxon>
        <taxon>Gigasporaceae</taxon>
        <taxon>Cetraspora</taxon>
    </lineage>
</organism>
<dbReference type="EMBL" id="CAJVQA010025649">
    <property type="protein sequence ID" value="CAG8786710.1"/>
    <property type="molecule type" value="Genomic_DNA"/>
</dbReference>
<reference evidence="2" key="1">
    <citation type="submission" date="2021-06" db="EMBL/GenBank/DDBJ databases">
        <authorList>
            <person name="Kallberg Y."/>
            <person name="Tangrot J."/>
            <person name="Rosling A."/>
        </authorList>
    </citation>
    <scope>NUCLEOTIDE SEQUENCE</scope>
    <source>
        <strain evidence="2">FL966</strain>
    </source>
</reference>
<dbReference type="OrthoDB" id="10361886at2759"/>
<name>A0A9N9JNC9_9GLOM</name>
<evidence type="ECO:0000313" key="3">
    <source>
        <dbReference type="Proteomes" id="UP000789759"/>
    </source>
</evidence>
<dbReference type="Proteomes" id="UP000789759">
    <property type="component" value="Unassembled WGS sequence"/>
</dbReference>
<comment type="caution">
    <text evidence="2">The sequence shown here is derived from an EMBL/GenBank/DDBJ whole genome shotgun (WGS) entry which is preliminary data.</text>
</comment>
<accession>A0A9N9JNC9</accession>
<feature type="compositionally biased region" description="Basic and acidic residues" evidence="1">
    <location>
        <begin position="38"/>
        <end position="51"/>
    </location>
</feature>
<sequence>MEGSSPKSTNGSSIDIETTNSLGLKLIPFHTEIFLIKPNDEHDLQSSEIEPRSSTFRN</sequence>
<keyword evidence="3" id="KW-1185">Reference proteome</keyword>
<protein>
    <submittedName>
        <fullName evidence="2">7059_t:CDS:1</fullName>
    </submittedName>
</protein>